<dbReference type="GO" id="GO:0044183">
    <property type="term" value="F:protein folding chaperone"/>
    <property type="evidence" value="ECO:0007669"/>
    <property type="project" value="TreeGrafter"/>
</dbReference>
<comment type="caution">
    <text evidence="15">The sequence shown here is derived from an EMBL/GenBank/DDBJ whole genome shotgun (WGS) entry which is preliminary data.</text>
</comment>
<keyword evidence="8 11" id="KW-0413">Isomerase</keyword>
<proteinExistence type="inferred from homology"/>
<keyword evidence="7 11" id="KW-0143">Chaperone</keyword>
<evidence type="ECO:0000313" key="16">
    <source>
        <dbReference type="Proteomes" id="UP000295135"/>
    </source>
</evidence>
<dbReference type="InterPro" id="IPR036611">
    <property type="entry name" value="Trigger_fac_ribosome-bd_sf"/>
</dbReference>
<dbReference type="PANTHER" id="PTHR30560:SF3">
    <property type="entry name" value="TRIGGER FACTOR-LIKE PROTEIN TIG, CHLOROPLASTIC"/>
    <property type="match status" value="1"/>
</dbReference>
<dbReference type="InterPro" id="IPR001179">
    <property type="entry name" value="PPIase_FKBP_dom"/>
</dbReference>
<dbReference type="GO" id="GO:0005737">
    <property type="term" value="C:cytoplasm"/>
    <property type="evidence" value="ECO:0007669"/>
    <property type="project" value="UniProtKB-SubCell"/>
</dbReference>
<dbReference type="GO" id="GO:0043335">
    <property type="term" value="P:protein unfolding"/>
    <property type="evidence" value="ECO:0007669"/>
    <property type="project" value="TreeGrafter"/>
</dbReference>
<dbReference type="Gene3D" id="3.30.70.1050">
    <property type="entry name" value="Trigger factor ribosome-binding domain"/>
    <property type="match status" value="1"/>
</dbReference>
<dbReference type="InterPro" id="IPR008880">
    <property type="entry name" value="Trigger_fac_C"/>
</dbReference>
<dbReference type="PROSITE" id="PS50059">
    <property type="entry name" value="FKBP_PPIASE"/>
    <property type="match status" value="1"/>
</dbReference>
<dbReference type="OrthoDB" id="9767721at2"/>
<evidence type="ECO:0000256" key="3">
    <source>
        <dbReference type="ARBA" id="ARBA00013194"/>
    </source>
</evidence>
<dbReference type="RefSeq" id="WP_126461692.1">
    <property type="nucleotide sequence ID" value="NZ_AP018721.1"/>
</dbReference>
<dbReference type="HAMAP" id="MF_00303">
    <property type="entry name" value="Trigger_factor_Tig"/>
    <property type="match status" value="1"/>
</dbReference>
<comment type="similarity">
    <text evidence="2 11 13">Belongs to the FKBP-type PPIase family. Tig subfamily.</text>
</comment>
<dbReference type="Gene3D" id="1.10.3120.10">
    <property type="entry name" value="Trigger factor, C-terminal domain"/>
    <property type="match status" value="1"/>
</dbReference>
<accession>A0A4R3JU25</accession>
<dbReference type="NCBIfam" id="TIGR00115">
    <property type="entry name" value="tig"/>
    <property type="match status" value="1"/>
</dbReference>
<evidence type="ECO:0000256" key="9">
    <source>
        <dbReference type="ARBA" id="ARBA00023306"/>
    </source>
</evidence>
<evidence type="ECO:0000256" key="10">
    <source>
        <dbReference type="ARBA" id="ARBA00029986"/>
    </source>
</evidence>
<evidence type="ECO:0000256" key="6">
    <source>
        <dbReference type="ARBA" id="ARBA00023110"/>
    </source>
</evidence>
<protein>
    <recommendedName>
        <fullName evidence="4 11">Trigger factor</fullName>
        <shortName evidence="11">TF</shortName>
        <ecNumber evidence="3 11">5.2.1.8</ecNumber>
    </recommendedName>
    <alternativeName>
        <fullName evidence="10 11">PPIase</fullName>
    </alternativeName>
</protein>
<evidence type="ECO:0000256" key="5">
    <source>
        <dbReference type="ARBA" id="ARBA00022618"/>
    </source>
</evidence>
<evidence type="ECO:0000256" key="1">
    <source>
        <dbReference type="ARBA" id="ARBA00000971"/>
    </source>
</evidence>
<dbReference type="InterPro" id="IPR008881">
    <property type="entry name" value="Trigger_fac_ribosome-bd_bac"/>
</dbReference>
<keyword evidence="9 11" id="KW-0131">Cell cycle</keyword>
<feature type="domain" description="PPIase FKBP-type" evidence="14">
    <location>
        <begin position="162"/>
        <end position="250"/>
    </location>
</feature>
<evidence type="ECO:0000256" key="4">
    <source>
        <dbReference type="ARBA" id="ARBA00016902"/>
    </source>
</evidence>
<comment type="function">
    <text evidence="11">Involved in protein export. Acts as a chaperone by maintaining the newly synthesized protein in an open conformation. Functions as a peptidyl-prolyl cis-trans isomerase.</text>
</comment>
<evidence type="ECO:0000256" key="8">
    <source>
        <dbReference type="ARBA" id="ARBA00023235"/>
    </source>
</evidence>
<comment type="catalytic activity">
    <reaction evidence="1 11 12">
        <text>[protein]-peptidylproline (omega=180) = [protein]-peptidylproline (omega=0)</text>
        <dbReference type="Rhea" id="RHEA:16237"/>
        <dbReference type="Rhea" id="RHEA-COMP:10747"/>
        <dbReference type="Rhea" id="RHEA-COMP:10748"/>
        <dbReference type="ChEBI" id="CHEBI:83833"/>
        <dbReference type="ChEBI" id="CHEBI:83834"/>
        <dbReference type="EC" id="5.2.1.8"/>
    </reaction>
</comment>
<evidence type="ECO:0000256" key="7">
    <source>
        <dbReference type="ARBA" id="ARBA00023186"/>
    </source>
</evidence>
<evidence type="ECO:0000256" key="2">
    <source>
        <dbReference type="ARBA" id="ARBA00005464"/>
    </source>
</evidence>
<evidence type="ECO:0000313" key="15">
    <source>
        <dbReference type="EMBL" id="TCS71161.1"/>
    </source>
</evidence>
<name>A0A4R3JU25_9PROT</name>
<dbReference type="GO" id="GO:0043022">
    <property type="term" value="F:ribosome binding"/>
    <property type="evidence" value="ECO:0007669"/>
    <property type="project" value="TreeGrafter"/>
</dbReference>
<comment type="domain">
    <text evidence="11">Consists of 3 domains; the N-terminus binds the ribosome, the middle domain has PPIase activity, while the C-terminus has intrinsic chaperone activity on its own.</text>
</comment>
<keyword evidence="11" id="KW-0963">Cytoplasm</keyword>
<evidence type="ECO:0000256" key="12">
    <source>
        <dbReference type="PROSITE-ProRule" id="PRU00277"/>
    </source>
</evidence>
<keyword evidence="16" id="KW-1185">Reference proteome</keyword>
<comment type="subcellular location">
    <subcellularLocation>
        <location evidence="11">Cytoplasm</location>
    </subcellularLocation>
    <text evidence="11">About half TF is bound to the ribosome near the polypeptide exit tunnel while the other half is free in the cytoplasm.</text>
</comment>
<dbReference type="GO" id="GO:0051301">
    <property type="term" value="P:cell division"/>
    <property type="evidence" value="ECO:0007669"/>
    <property type="project" value="UniProtKB-KW"/>
</dbReference>
<dbReference type="InterPro" id="IPR046357">
    <property type="entry name" value="PPIase_dom_sf"/>
</dbReference>
<evidence type="ECO:0000259" key="14">
    <source>
        <dbReference type="PROSITE" id="PS50059"/>
    </source>
</evidence>
<dbReference type="InterPro" id="IPR037041">
    <property type="entry name" value="Trigger_fac_C_sf"/>
</dbReference>
<dbReference type="SUPFAM" id="SSF109998">
    <property type="entry name" value="Triger factor/SurA peptide-binding domain-like"/>
    <property type="match status" value="1"/>
</dbReference>
<dbReference type="Pfam" id="PF05698">
    <property type="entry name" value="Trigger_C"/>
    <property type="match status" value="1"/>
</dbReference>
<dbReference type="Gene3D" id="3.10.50.40">
    <property type="match status" value="1"/>
</dbReference>
<keyword evidence="6 11" id="KW-0697">Rotamase</keyword>
<sequence>MQTTVETLAGLERRLTLNLPTAEIESEVAKRLQKLSRSVKMDGFRPGKAPMKMVQARYGAEVRGDVLGEALQKRFFDSVREQEIKVAGYPNFEMASAEPDAAELSFKATFEVFPEIKLGDVGQIQVNRPVVDVTEADIDRTIEVLRKQRLHYQPVDRAAKAGDRVHVDYVGRIDGEVFQGGEGKDLPVVLGQGRTLKEFEGALEGMKAGETKKFDVTFPADYFGKEVAGKTATFEATVKSVHEAVLPEVDDAFAASMGVHQGGVAKLRQDIADNLKREAKRRIMSRVKEQVMDGLIKAMPFDVPKGLVAMERRTMLERAVNDLRARGMKAEDIKLSDEVFEAQAQRRVAISLLLNELARAHNIVATEAQVKAMVEEFAQSYEHPAEVVAWYYEAPDRLREAQSLVLEENIVSWVLERAQVTDEAMSMETLMGKA</sequence>
<dbReference type="Pfam" id="PF05697">
    <property type="entry name" value="Trigger_N"/>
    <property type="match status" value="1"/>
</dbReference>
<dbReference type="PANTHER" id="PTHR30560">
    <property type="entry name" value="TRIGGER FACTOR CHAPERONE AND PEPTIDYL-PROLYL CIS/TRANS ISOMERASE"/>
    <property type="match status" value="1"/>
</dbReference>
<dbReference type="InterPro" id="IPR027304">
    <property type="entry name" value="Trigger_fact/SurA_dom_sf"/>
</dbReference>
<dbReference type="EC" id="5.2.1.8" evidence="3 11"/>
<organism evidence="15 16">
    <name type="scientific">Sulfuritortus calidifontis</name>
    <dbReference type="NCBI Taxonomy" id="1914471"/>
    <lineage>
        <taxon>Bacteria</taxon>
        <taxon>Pseudomonadati</taxon>
        <taxon>Pseudomonadota</taxon>
        <taxon>Betaproteobacteria</taxon>
        <taxon>Nitrosomonadales</taxon>
        <taxon>Thiobacillaceae</taxon>
        <taxon>Sulfuritortus</taxon>
    </lineage>
</organism>
<dbReference type="GO" id="GO:0051083">
    <property type="term" value="P:'de novo' cotranslational protein folding"/>
    <property type="evidence" value="ECO:0007669"/>
    <property type="project" value="TreeGrafter"/>
</dbReference>
<dbReference type="GO" id="GO:0003755">
    <property type="term" value="F:peptidyl-prolyl cis-trans isomerase activity"/>
    <property type="evidence" value="ECO:0007669"/>
    <property type="project" value="UniProtKB-UniRule"/>
</dbReference>
<keyword evidence="5 11" id="KW-0132">Cell division</keyword>
<dbReference type="InterPro" id="IPR005215">
    <property type="entry name" value="Trig_fac"/>
</dbReference>
<evidence type="ECO:0000256" key="11">
    <source>
        <dbReference type="HAMAP-Rule" id="MF_00303"/>
    </source>
</evidence>
<dbReference type="SUPFAM" id="SSF54534">
    <property type="entry name" value="FKBP-like"/>
    <property type="match status" value="1"/>
</dbReference>
<dbReference type="SUPFAM" id="SSF102735">
    <property type="entry name" value="Trigger factor ribosome-binding domain"/>
    <property type="match status" value="1"/>
</dbReference>
<dbReference type="EMBL" id="SLZY01000011">
    <property type="protein sequence ID" value="TCS71161.1"/>
    <property type="molecule type" value="Genomic_DNA"/>
</dbReference>
<dbReference type="Pfam" id="PF00254">
    <property type="entry name" value="FKBP_C"/>
    <property type="match status" value="1"/>
</dbReference>
<dbReference type="GO" id="GO:0015031">
    <property type="term" value="P:protein transport"/>
    <property type="evidence" value="ECO:0007669"/>
    <property type="project" value="UniProtKB-UniRule"/>
</dbReference>
<gene>
    <name evidence="11" type="primary">tig</name>
    <name evidence="15" type="ORF">EDC61_11139</name>
</gene>
<evidence type="ECO:0000256" key="13">
    <source>
        <dbReference type="RuleBase" id="RU003914"/>
    </source>
</evidence>
<dbReference type="FunFam" id="3.10.50.40:FF:000001">
    <property type="entry name" value="Trigger factor"/>
    <property type="match status" value="1"/>
</dbReference>
<dbReference type="Proteomes" id="UP000295135">
    <property type="component" value="Unassembled WGS sequence"/>
</dbReference>
<dbReference type="PIRSF" id="PIRSF003095">
    <property type="entry name" value="Trigger_factor"/>
    <property type="match status" value="1"/>
</dbReference>
<dbReference type="AlphaFoldDB" id="A0A4R3JU25"/>
<reference evidence="15 16" key="1">
    <citation type="submission" date="2019-03" db="EMBL/GenBank/DDBJ databases">
        <title>Genomic Encyclopedia of Type Strains, Phase IV (KMG-IV): sequencing the most valuable type-strain genomes for metagenomic binning, comparative biology and taxonomic classification.</title>
        <authorList>
            <person name="Goeker M."/>
        </authorList>
    </citation>
    <scope>NUCLEOTIDE SEQUENCE [LARGE SCALE GENOMIC DNA]</scope>
    <source>
        <strain evidence="15 16">DSM 103923</strain>
    </source>
</reference>